<protein>
    <submittedName>
        <fullName evidence="2">Uncharacterized protein</fullName>
    </submittedName>
</protein>
<accession>A0AC35G9L7</accession>
<dbReference type="WBParaSite" id="PS1159_v2.g3147.t1">
    <property type="protein sequence ID" value="PS1159_v2.g3147.t1"/>
    <property type="gene ID" value="PS1159_v2.g3147"/>
</dbReference>
<dbReference type="Proteomes" id="UP000887580">
    <property type="component" value="Unplaced"/>
</dbReference>
<proteinExistence type="predicted"/>
<organism evidence="1 2">
    <name type="scientific">Panagrolaimus sp. PS1159</name>
    <dbReference type="NCBI Taxonomy" id="55785"/>
    <lineage>
        <taxon>Eukaryota</taxon>
        <taxon>Metazoa</taxon>
        <taxon>Ecdysozoa</taxon>
        <taxon>Nematoda</taxon>
        <taxon>Chromadorea</taxon>
        <taxon>Rhabditida</taxon>
        <taxon>Tylenchina</taxon>
        <taxon>Panagrolaimomorpha</taxon>
        <taxon>Panagrolaimoidea</taxon>
        <taxon>Panagrolaimidae</taxon>
        <taxon>Panagrolaimus</taxon>
    </lineage>
</organism>
<name>A0AC35G9L7_9BILA</name>
<evidence type="ECO:0000313" key="2">
    <source>
        <dbReference type="WBParaSite" id="PS1159_v2.g3147.t1"/>
    </source>
</evidence>
<reference evidence="2" key="1">
    <citation type="submission" date="2022-11" db="UniProtKB">
        <authorList>
            <consortium name="WormBaseParasite"/>
        </authorList>
    </citation>
    <scope>IDENTIFICATION</scope>
</reference>
<evidence type="ECO:0000313" key="1">
    <source>
        <dbReference type="Proteomes" id="UP000887580"/>
    </source>
</evidence>
<sequence>MYHFSKQYLTPPEYWEHCLNYIKSYNPMCYTSMFYIPMFHGTFKKLQRDIIKHAYYHLYLNKKWSWSFYWGSNYLKLDYFHRPVINWHLITIYERELCYPHNELKLCLREFEQQTSKLPPKDLYKRCEEMMALYPKIQAAISDIDEWFQLLLKANDDKYLKDN</sequence>